<sequence length="359" mass="40719">MNLKLNNEKSPSSNTGIVNTNITMDYLSFTVENTKENVGRIMGAFDIDKLEELSYGGYGYASSAMILDGGKVFWHSERPEMGMHIRLNSKSLALINMTPLGLLNRVIEWGGKFRRMDIAFDDRDGRLDLDKMHEKLSNGEVVTRWRRVARITGKEVGGAEKSGDTVAVGVRASNSYLRMYDKKLERAAKNVDVTDIEHWIRVELELKADKANEFGRILAKRAHVQLKETVGELCANLLWGLLDFKDVNNADDNKTRWDTSDFWAEFLRASSKLKLSTPKEEGTLDDSKDWVWKVVAPTLAMIILSRDDDKGMSGYDFIMECVVKGEERMSRSQQRKLFSYNNDGCAKKIEGILPAQNRD</sequence>
<dbReference type="InterPro" id="IPR003491">
    <property type="entry name" value="REP-like_C"/>
</dbReference>
<feature type="domain" description="Replication initiation protein-like C-terminal" evidence="1">
    <location>
        <begin position="112"/>
        <end position="303"/>
    </location>
</feature>
<accession>A0A0F9KGF6</accession>
<proteinExistence type="predicted"/>
<organism evidence="2">
    <name type="scientific">marine sediment metagenome</name>
    <dbReference type="NCBI Taxonomy" id="412755"/>
    <lineage>
        <taxon>unclassified sequences</taxon>
        <taxon>metagenomes</taxon>
        <taxon>ecological metagenomes</taxon>
    </lineage>
</organism>
<dbReference type="AlphaFoldDB" id="A0A0F9KGF6"/>
<comment type="caution">
    <text evidence="2">The sequence shown here is derived from an EMBL/GenBank/DDBJ whole genome shotgun (WGS) entry which is preliminary data.</text>
</comment>
<evidence type="ECO:0000313" key="2">
    <source>
        <dbReference type="EMBL" id="KKM81033.1"/>
    </source>
</evidence>
<name>A0A0F9KGF6_9ZZZZ</name>
<gene>
    <name evidence="2" type="ORF">LCGC14_1333890</name>
</gene>
<dbReference type="EMBL" id="LAZR01008090">
    <property type="protein sequence ID" value="KKM81033.1"/>
    <property type="molecule type" value="Genomic_DNA"/>
</dbReference>
<reference evidence="2" key="1">
    <citation type="journal article" date="2015" name="Nature">
        <title>Complex archaea that bridge the gap between prokaryotes and eukaryotes.</title>
        <authorList>
            <person name="Spang A."/>
            <person name="Saw J.H."/>
            <person name="Jorgensen S.L."/>
            <person name="Zaremba-Niedzwiedzka K."/>
            <person name="Martijn J."/>
            <person name="Lind A.E."/>
            <person name="van Eijk R."/>
            <person name="Schleper C."/>
            <person name="Guy L."/>
            <person name="Ettema T.J."/>
        </authorList>
    </citation>
    <scope>NUCLEOTIDE SEQUENCE</scope>
</reference>
<dbReference type="Pfam" id="PF02486">
    <property type="entry name" value="Rep_trans"/>
    <property type="match status" value="1"/>
</dbReference>
<protein>
    <recommendedName>
        <fullName evidence="1">Replication initiation protein-like C-terminal domain-containing protein</fullName>
    </recommendedName>
</protein>
<evidence type="ECO:0000259" key="1">
    <source>
        <dbReference type="Pfam" id="PF02486"/>
    </source>
</evidence>